<evidence type="ECO:0000313" key="2">
    <source>
        <dbReference type="EMBL" id="MCI42470.1"/>
    </source>
</evidence>
<feature type="compositionally biased region" description="Acidic residues" evidence="1">
    <location>
        <begin position="1"/>
        <end position="16"/>
    </location>
</feature>
<proteinExistence type="predicted"/>
<feature type="region of interest" description="Disordered" evidence="1">
    <location>
        <begin position="1"/>
        <end position="33"/>
    </location>
</feature>
<dbReference type="AlphaFoldDB" id="A0A392S383"/>
<keyword evidence="3" id="KW-1185">Reference proteome</keyword>
<protein>
    <submittedName>
        <fullName evidence="2">Uncharacterized protein</fullName>
    </submittedName>
</protein>
<evidence type="ECO:0000256" key="1">
    <source>
        <dbReference type="SAM" id="MobiDB-lite"/>
    </source>
</evidence>
<organism evidence="2 3">
    <name type="scientific">Trifolium medium</name>
    <dbReference type="NCBI Taxonomy" id="97028"/>
    <lineage>
        <taxon>Eukaryota</taxon>
        <taxon>Viridiplantae</taxon>
        <taxon>Streptophyta</taxon>
        <taxon>Embryophyta</taxon>
        <taxon>Tracheophyta</taxon>
        <taxon>Spermatophyta</taxon>
        <taxon>Magnoliopsida</taxon>
        <taxon>eudicotyledons</taxon>
        <taxon>Gunneridae</taxon>
        <taxon>Pentapetalae</taxon>
        <taxon>rosids</taxon>
        <taxon>fabids</taxon>
        <taxon>Fabales</taxon>
        <taxon>Fabaceae</taxon>
        <taxon>Papilionoideae</taxon>
        <taxon>50 kb inversion clade</taxon>
        <taxon>NPAAA clade</taxon>
        <taxon>Hologalegina</taxon>
        <taxon>IRL clade</taxon>
        <taxon>Trifolieae</taxon>
        <taxon>Trifolium</taxon>
    </lineage>
</organism>
<dbReference type="Proteomes" id="UP000265520">
    <property type="component" value="Unassembled WGS sequence"/>
</dbReference>
<comment type="caution">
    <text evidence="2">The sequence shown here is derived from an EMBL/GenBank/DDBJ whole genome shotgun (WGS) entry which is preliminary data.</text>
</comment>
<dbReference type="EMBL" id="LXQA010304914">
    <property type="protein sequence ID" value="MCI42470.1"/>
    <property type="molecule type" value="Genomic_DNA"/>
</dbReference>
<evidence type="ECO:0000313" key="3">
    <source>
        <dbReference type="Proteomes" id="UP000265520"/>
    </source>
</evidence>
<name>A0A392S383_9FABA</name>
<reference evidence="2 3" key="1">
    <citation type="journal article" date="2018" name="Front. Plant Sci.">
        <title>Red Clover (Trifolium pratense) and Zigzag Clover (T. medium) - A Picture of Genomic Similarities and Differences.</title>
        <authorList>
            <person name="Dluhosova J."/>
            <person name="Istvanek J."/>
            <person name="Nedelnik J."/>
            <person name="Repkova J."/>
        </authorList>
    </citation>
    <scope>NUCLEOTIDE SEQUENCE [LARGE SCALE GENOMIC DNA]</scope>
    <source>
        <strain evidence="3">cv. 10/8</strain>
        <tissue evidence="2">Leaf</tissue>
    </source>
</reference>
<sequence>MEERSEEELSEPEEQSYEVSAEGIEEEESEPYTPAELLVLETDELGCQLYNMKEYDVRTLKSCREKGQEWVERLTIEIDSRGPAAKNS</sequence>
<accession>A0A392S383</accession>